<dbReference type="PANTHER" id="PTHR13391">
    <property type="entry name" value="MITOCHONDRIAL DISTRIBUTION REGULATOR MISATO"/>
    <property type="match status" value="1"/>
</dbReference>
<dbReference type="AlphaFoldDB" id="A0AAD9TQT1"/>
<proteinExistence type="predicted"/>
<accession>A0AAD9TQT1</accession>
<dbReference type="InterPro" id="IPR049942">
    <property type="entry name" value="DML1/Misato"/>
</dbReference>
<dbReference type="EMBL" id="JANJYI010000008">
    <property type="protein sequence ID" value="KAK2640522.1"/>
    <property type="molecule type" value="Genomic_DNA"/>
</dbReference>
<sequence length="191" mass="21644">MYPISWVFISMSSSTCDVSTHASEPRKKNLFLQSLYEEEKENGTNSGKNDSRREIQDKDIVEYLDNDVHCWTDFSKVHYHPQSLCKLSGLWMDAQEFNNHGIGKDAFTEGFRGNASAFLCIKDEKPYHCSAVYGAALHSISIPFRMEPVGPSADSDDVSDAMEDNGLIQMLAGQASRIRWLFLMFQCQNLL</sequence>
<dbReference type="GO" id="GO:0005737">
    <property type="term" value="C:cytoplasm"/>
    <property type="evidence" value="ECO:0007669"/>
    <property type="project" value="TreeGrafter"/>
</dbReference>
<evidence type="ECO:0000313" key="1">
    <source>
        <dbReference type="EMBL" id="KAK2640522.1"/>
    </source>
</evidence>
<comment type="caution">
    <text evidence="1">The sequence shown here is derived from an EMBL/GenBank/DDBJ whole genome shotgun (WGS) entry which is preliminary data.</text>
</comment>
<organism evidence="1 2">
    <name type="scientific">Dipteronia dyeriana</name>
    <dbReference type="NCBI Taxonomy" id="168575"/>
    <lineage>
        <taxon>Eukaryota</taxon>
        <taxon>Viridiplantae</taxon>
        <taxon>Streptophyta</taxon>
        <taxon>Embryophyta</taxon>
        <taxon>Tracheophyta</taxon>
        <taxon>Spermatophyta</taxon>
        <taxon>Magnoliopsida</taxon>
        <taxon>eudicotyledons</taxon>
        <taxon>Gunneridae</taxon>
        <taxon>Pentapetalae</taxon>
        <taxon>rosids</taxon>
        <taxon>malvids</taxon>
        <taxon>Sapindales</taxon>
        <taxon>Sapindaceae</taxon>
        <taxon>Hippocastanoideae</taxon>
        <taxon>Acereae</taxon>
        <taxon>Dipteronia</taxon>
    </lineage>
</organism>
<dbReference type="PANTHER" id="PTHR13391:SF0">
    <property type="entry name" value="PROTEIN MISATO HOMOLOG 1"/>
    <property type="match status" value="1"/>
</dbReference>
<gene>
    <name evidence="1" type="ORF">Ddye_028317</name>
</gene>
<protein>
    <submittedName>
        <fullName evidence="1">Uncharacterized protein</fullName>
    </submittedName>
</protein>
<name>A0AAD9TQT1_9ROSI</name>
<evidence type="ECO:0000313" key="2">
    <source>
        <dbReference type="Proteomes" id="UP001280121"/>
    </source>
</evidence>
<dbReference type="GO" id="GO:0007005">
    <property type="term" value="P:mitochondrion organization"/>
    <property type="evidence" value="ECO:0007669"/>
    <property type="project" value="InterPro"/>
</dbReference>
<dbReference type="Proteomes" id="UP001280121">
    <property type="component" value="Unassembled WGS sequence"/>
</dbReference>
<keyword evidence="2" id="KW-1185">Reference proteome</keyword>
<reference evidence="1" key="1">
    <citation type="journal article" date="2023" name="Plant J.">
        <title>Genome sequences and population genomics provide insights into the demographic history, inbreeding, and mutation load of two 'living fossil' tree species of Dipteronia.</title>
        <authorList>
            <person name="Feng Y."/>
            <person name="Comes H.P."/>
            <person name="Chen J."/>
            <person name="Zhu S."/>
            <person name="Lu R."/>
            <person name="Zhang X."/>
            <person name="Li P."/>
            <person name="Qiu J."/>
            <person name="Olsen K.M."/>
            <person name="Qiu Y."/>
        </authorList>
    </citation>
    <scope>NUCLEOTIDE SEQUENCE</scope>
    <source>
        <strain evidence="1">KIB01</strain>
    </source>
</reference>